<dbReference type="InterPro" id="IPR036188">
    <property type="entry name" value="FAD/NAD-bd_sf"/>
</dbReference>
<evidence type="ECO:0000256" key="2">
    <source>
        <dbReference type="ARBA" id="ARBA00022630"/>
    </source>
</evidence>
<dbReference type="InterPro" id="IPR040131">
    <property type="entry name" value="MnmG_N"/>
</dbReference>
<dbReference type="Gene3D" id="3.50.50.60">
    <property type="entry name" value="FAD/NAD(P)-binding domain"/>
    <property type="match status" value="1"/>
</dbReference>
<dbReference type="RefSeq" id="WP_210802989.1">
    <property type="nucleotide sequence ID" value="NZ_JAGQDE010000013.1"/>
</dbReference>
<dbReference type="Pfam" id="PF04820">
    <property type="entry name" value="Trp_halogenase"/>
    <property type="match status" value="1"/>
</dbReference>
<evidence type="ECO:0000313" key="5">
    <source>
        <dbReference type="EMBL" id="MBQ0960318.1"/>
    </source>
</evidence>
<feature type="domain" description="MnmG N-terminal" evidence="4">
    <location>
        <begin position="5"/>
        <end position="36"/>
    </location>
</feature>
<dbReference type="AlphaFoldDB" id="A0A940YHH1"/>
<sequence>MQPRVVVIGTGPAGCAAATVLARADVPVVLLGPSPDERWRVGESLPAAAQRLLRALGAASLACLLSPGEYIPCTGHASAWGEAAWRFRDALRDPEGPGWLVLRHRFDAAMLALATRAGVTHIDGQAVALAPAADGHRVRLQRGSVEEELSAPFLIDATGRAAWLVRKLGEPGVRAAELMAAVAWLRSPPSDHDQSTRVMSVPEGWWYSARLPQGLRVLAFHGLRHAVGEHVRTPASLLAEARRCGILPHASVDGELLATPQAHDAALRLQNRFAGHRWLAVGDAALALNPLASQGLLFALYSGLQGGRALLPAVVDGAVGPTWDSADYLARVRRVHQSNERALRGFAWAETRFPEAPFWRQHQRAVSPVL</sequence>
<keyword evidence="3" id="KW-0274">FAD</keyword>
<dbReference type="PRINTS" id="PR00420">
    <property type="entry name" value="RNGMNOXGNASE"/>
</dbReference>
<dbReference type="InterPro" id="IPR006905">
    <property type="entry name" value="Flavin_halogenase"/>
</dbReference>
<keyword evidence="5" id="KW-0560">Oxidoreductase</keyword>
<dbReference type="SUPFAM" id="SSF51905">
    <property type="entry name" value="FAD/NAD(P)-binding domain"/>
    <property type="match status" value="1"/>
</dbReference>
<dbReference type="EMBL" id="JAGQDE010000013">
    <property type="protein sequence ID" value="MBQ0960318.1"/>
    <property type="molecule type" value="Genomic_DNA"/>
</dbReference>
<evidence type="ECO:0000259" key="4">
    <source>
        <dbReference type="Pfam" id="PF01134"/>
    </source>
</evidence>
<dbReference type="Pfam" id="PF01134">
    <property type="entry name" value="GIDA"/>
    <property type="match status" value="1"/>
</dbReference>
<reference evidence="5" key="1">
    <citation type="submission" date="2021-04" db="EMBL/GenBank/DDBJ databases">
        <title>The genome sequence of Ideonella sp. 4Y11.</title>
        <authorList>
            <person name="Liu Y."/>
        </authorList>
    </citation>
    <scope>NUCLEOTIDE SEQUENCE</scope>
    <source>
        <strain evidence="5">4Y11</strain>
    </source>
</reference>
<evidence type="ECO:0000256" key="1">
    <source>
        <dbReference type="ARBA" id="ARBA00001974"/>
    </source>
</evidence>
<gene>
    <name evidence="5" type="ORF">KAK06_15290</name>
</gene>
<keyword evidence="5" id="KW-0503">Monooxygenase</keyword>
<protein>
    <submittedName>
        <fullName evidence="5">FAD-dependent monooxygenase</fullName>
    </submittedName>
</protein>
<evidence type="ECO:0000256" key="3">
    <source>
        <dbReference type="ARBA" id="ARBA00022827"/>
    </source>
</evidence>
<accession>A0A940YHH1</accession>
<dbReference type="GO" id="GO:0004497">
    <property type="term" value="F:monooxygenase activity"/>
    <property type="evidence" value="ECO:0007669"/>
    <property type="project" value="UniProtKB-KW"/>
</dbReference>
<comment type="caution">
    <text evidence="5">The sequence shown here is derived from an EMBL/GenBank/DDBJ whole genome shotgun (WGS) entry which is preliminary data.</text>
</comment>
<comment type="cofactor">
    <cofactor evidence="1">
        <name>FAD</name>
        <dbReference type="ChEBI" id="CHEBI:57692"/>
    </cofactor>
</comment>
<keyword evidence="2" id="KW-0285">Flavoprotein</keyword>
<keyword evidence="6" id="KW-1185">Reference proteome</keyword>
<dbReference type="PANTHER" id="PTHR43747">
    <property type="entry name" value="FAD-BINDING PROTEIN"/>
    <property type="match status" value="1"/>
</dbReference>
<name>A0A940YHH1_9BURK</name>
<organism evidence="5 6">
    <name type="scientific">Ideonella aquatica</name>
    <dbReference type="NCBI Taxonomy" id="2824119"/>
    <lineage>
        <taxon>Bacteria</taxon>
        <taxon>Pseudomonadati</taxon>
        <taxon>Pseudomonadota</taxon>
        <taxon>Betaproteobacteria</taxon>
        <taxon>Burkholderiales</taxon>
        <taxon>Sphaerotilaceae</taxon>
        <taxon>Ideonella</taxon>
    </lineage>
</organism>
<dbReference type="PANTHER" id="PTHR43747:SF1">
    <property type="entry name" value="SLR1998 PROTEIN"/>
    <property type="match status" value="1"/>
</dbReference>
<proteinExistence type="predicted"/>
<dbReference type="Gene3D" id="3.30.9.100">
    <property type="match status" value="1"/>
</dbReference>
<evidence type="ECO:0000313" key="6">
    <source>
        <dbReference type="Proteomes" id="UP000678374"/>
    </source>
</evidence>
<dbReference type="Proteomes" id="UP000678374">
    <property type="component" value="Unassembled WGS sequence"/>
</dbReference>
<dbReference type="InterPro" id="IPR050816">
    <property type="entry name" value="Flavin-dep_Halogenase_NPB"/>
</dbReference>